<feature type="region of interest" description="Disordered" evidence="1">
    <location>
        <begin position="180"/>
        <end position="242"/>
    </location>
</feature>
<accession>A0A7S1Z547</accession>
<evidence type="ECO:0000313" key="2">
    <source>
        <dbReference type="EMBL" id="CAD9328383.1"/>
    </source>
</evidence>
<feature type="region of interest" description="Disordered" evidence="1">
    <location>
        <begin position="129"/>
        <end position="161"/>
    </location>
</feature>
<dbReference type="EMBL" id="HBGN01015856">
    <property type="protein sequence ID" value="CAD9328383.1"/>
    <property type="molecule type" value="Transcribed_RNA"/>
</dbReference>
<organism evidence="2">
    <name type="scientific">Ditylum brightwellii</name>
    <dbReference type="NCBI Taxonomy" id="49249"/>
    <lineage>
        <taxon>Eukaryota</taxon>
        <taxon>Sar</taxon>
        <taxon>Stramenopiles</taxon>
        <taxon>Ochrophyta</taxon>
        <taxon>Bacillariophyta</taxon>
        <taxon>Mediophyceae</taxon>
        <taxon>Lithodesmiophycidae</taxon>
        <taxon>Lithodesmiales</taxon>
        <taxon>Lithodesmiaceae</taxon>
        <taxon>Ditylum</taxon>
    </lineage>
</organism>
<dbReference type="AlphaFoldDB" id="A0A7S1Z547"/>
<feature type="compositionally biased region" description="Basic residues" evidence="1">
    <location>
        <begin position="206"/>
        <end position="221"/>
    </location>
</feature>
<feature type="compositionally biased region" description="Low complexity" evidence="1">
    <location>
        <begin position="14"/>
        <end position="25"/>
    </location>
</feature>
<protein>
    <submittedName>
        <fullName evidence="2">Uncharacterized protein</fullName>
    </submittedName>
</protein>
<evidence type="ECO:0000256" key="1">
    <source>
        <dbReference type="SAM" id="MobiDB-lite"/>
    </source>
</evidence>
<feature type="region of interest" description="Disordered" evidence="1">
    <location>
        <begin position="1"/>
        <end position="25"/>
    </location>
</feature>
<name>A0A7S1Z547_9STRA</name>
<feature type="compositionally biased region" description="Basic and acidic residues" evidence="1">
    <location>
        <begin position="222"/>
        <end position="242"/>
    </location>
</feature>
<feature type="compositionally biased region" description="Basic and acidic residues" evidence="1">
    <location>
        <begin position="1"/>
        <end position="10"/>
    </location>
</feature>
<sequence length="383" mass="44297">MFFEDGEKTPLPKTNYTTQNTKDTTNSITRKTRTKIFQRTIHRCILLLKGLSLHYRQYCTIVPTTSQVYKEEENWHDLYLPPSRYQLLQECFNGKEPLVSLNLHDYSHYSHHEEDEATLVGNVNAQDKGEETSMDANGNDGNDDKSNDKDNDDGDGMFDLNLNPKELQKEEETLLNIALPSFNGNENGHDGKRKQMHQTPTNNNQQKKKKSGEHHKRHKNISTHEETHDETTTLARQHDETTNRIQRDGYLILVDDNDDNDLDTEGEKNDLMNASHNVHRCGTPAAGGAQEKSCPDETIQNKTNKYKSKKSIPRKKCFIRLFSCGVLMVQKLPSLLSQKKRRSKYCFSKSKRKHNPNSKWMYLQLLLTQPRINMHTNLVQVKE</sequence>
<gene>
    <name evidence="2" type="ORF">DBRI1063_LOCUS10181</name>
</gene>
<reference evidence="2" key="1">
    <citation type="submission" date="2021-01" db="EMBL/GenBank/DDBJ databases">
        <authorList>
            <person name="Corre E."/>
            <person name="Pelletier E."/>
            <person name="Niang G."/>
            <person name="Scheremetjew M."/>
            <person name="Finn R."/>
            <person name="Kale V."/>
            <person name="Holt S."/>
            <person name="Cochrane G."/>
            <person name="Meng A."/>
            <person name="Brown T."/>
            <person name="Cohen L."/>
        </authorList>
    </citation>
    <scope>NUCLEOTIDE SEQUENCE</scope>
    <source>
        <strain evidence="2">Pop2</strain>
    </source>
</reference>
<proteinExistence type="predicted"/>